<dbReference type="Proteomes" id="UP000187283">
    <property type="component" value="Unassembled WGS sequence"/>
</dbReference>
<evidence type="ECO:0000313" key="3">
    <source>
        <dbReference type="Proteomes" id="UP000187283"/>
    </source>
</evidence>
<dbReference type="OrthoDB" id="407609at2759"/>
<organism evidence="2 3">
    <name type="scientific">Smittium culicis</name>
    <dbReference type="NCBI Taxonomy" id="133412"/>
    <lineage>
        <taxon>Eukaryota</taxon>
        <taxon>Fungi</taxon>
        <taxon>Fungi incertae sedis</taxon>
        <taxon>Zoopagomycota</taxon>
        <taxon>Kickxellomycotina</taxon>
        <taxon>Harpellomycetes</taxon>
        <taxon>Harpellales</taxon>
        <taxon>Legeriomycetaceae</taxon>
        <taxon>Smittium</taxon>
    </lineage>
</organism>
<dbReference type="AlphaFoldDB" id="A0A1R1Y2Q3"/>
<feature type="domain" description="Lariat debranching enzyme C-terminal" evidence="1">
    <location>
        <begin position="309"/>
        <end position="472"/>
    </location>
</feature>
<dbReference type="Pfam" id="PF05011">
    <property type="entry name" value="DBR1"/>
    <property type="match status" value="1"/>
</dbReference>
<accession>A0A1R1Y2Q3</accession>
<reference evidence="2 3" key="1">
    <citation type="submission" date="2017-01" db="EMBL/GenBank/DDBJ databases">
        <authorList>
            <person name="Mah S.A."/>
            <person name="Swanson W.J."/>
            <person name="Moy G.W."/>
            <person name="Vacquier V.D."/>
        </authorList>
    </citation>
    <scope>NUCLEOTIDE SEQUENCE [LARGE SCALE GENOMIC DNA]</scope>
    <source>
        <strain evidence="2 3">GSMNP</strain>
    </source>
</reference>
<dbReference type="GO" id="GO:0005634">
    <property type="term" value="C:nucleus"/>
    <property type="evidence" value="ECO:0007669"/>
    <property type="project" value="TreeGrafter"/>
</dbReference>
<evidence type="ECO:0000313" key="2">
    <source>
        <dbReference type="EMBL" id="OMJ21188.1"/>
    </source>
</evidence>
<keyword evidence="3" id="KW-1185">Reference proteome</keyword>
<dbReference type="GO" id="GO:0008419">
    <property type="term" value="F:RNA lariat debranching enzyme activity"/>
    <property type="evidence" value="ECO:0007669"/>
    <property type="project" value="TreeGrafter"/>
</dbReference>
<dbReference type="InterPro" id="IPR007708">
    <property type="entry name" value="DBR1_C"/>
</dbReference>
<comment type="caution">
    <text evidence="2">The sequence shown here is derived from an EMBL/GenBank/DDBJ whole genome shotgun (WGS) entry which is preliminary data.</text>
</comment>
<evidence type="ECO:0000259" key="1">
    <source>
        <dbReference type="SMART" id="SM01124"/>
    </source>
</evidence>
<dbReference type="STRING" id="133412.A0A1R1Y2Q3"/>
<dbReference type="EMBL" id="LSSN01001062">
    <property type="protein sequence ID" value="OMJ21188.1"/>
    <property type="molecule type" value="Genomic_DNA"/>
</dbReference>
<gene>
    <name evidence="2" type="ORF">AYI70_g3616</name>
</gene>
<name>A0A1R1Y2Q3_9FUNG</name>
<protein>
    <submittedName>
        <fullName evidence="2">Lariat debranching enzyme</fullName>
    </submittedName>
</protein>
<sequence length="474" mass="53946">MCCPSKYRQIGEFYRYYSGELVAPVPTIFIGGNHEAGIYNRELYLGGWAAKNIYFMGLSNVIWFKGLRIGGISGIDNDSNVNKGYYEKFPFHPIERFKSLHHTRIFEIMKLALVKQKIDIFSSHDWPSEMAVLGDTDSLIKTKPWFTSDIKSGKLGSKHLDFVLKKLKPDFWFSAHLHVKFKVEILWEKYYSSLNSSGHSAPINSSSSSVVNSFSKNEDEISLDLSDDEADIPSSANSNFIPANKNSEEIYMTDSDSDNESINSCKRLKLETASGLTDLILQNKCDTDPKSTLIQSHSNNESLSSISYDNSTTKDITTMKNAKTTFLSLDKCMPRRQYLEYFDFDVPSLQDENSSGFKYDPEWIAILKTIQPLIPKNKFIDENTMNFFKNLSSECDTNSSISTEIERNKKTLLNSIEDWNIPDNFVQTAPSAPRGTDTRSRFPQAGNRESTMLFTNPQITKFCEKFGIVDIFRN</sequence>
<dbReference type="SMART" id="SM01124">
    <property type="entry name" value="DBR1"/>
    <property type="match status" value="1"/>
</dbReference>
<proteinExistence type="predicted"/>
<dbReference type="InterPro" id="IPR004843">
    <property type="entry name" value="Calcineurin-like_PHP"/>
</dbReference>
<dbReference type="PANTHER" id="PTHR12849">
    <property type="entry name" value="RNA LARIAT DEBRANCHING ENZYME"/>
    <property type="match status" value="1"/>
</dbReference>
<dbReference type="PANTHER" id="PTHR12849:SF0">
    <property type="entry name" value="LARIAT DEBRANCHING ENZYME"/>
    <property type="match status" value="1"/>
</dbReference>
<dbReference type="Pfam" id="PF00149">
    <property type="entry name" value="Metallophos"/>
    <property type="match status" value="1"/>
</dbReference>
<dbReference type="InterPro" id="IPR029052">
    <property type="entry name" value="Metallo-depent_PP-like"/>
</dbReference>
<dbReference type="GO" id="GO:0000398">
    <property type="term" value="P:mRNA splicing, via spliceosome"/>
    <property type="evidence" value="ECO:0007669"/>
    <property type="project" value="TreeGrafter"/>
</dbReference>
<dbReference type="SUPFAM" id="SSF56300">
    <property type="entry name" value="Metallo-dependent phosphatases"/>
    <property type="match status" value="1"/>
</dbReference>